<dbReference type="InterPro" id="IPR024764">
    <property type="entry name" value="TFIIIC_Znf"/>
</dbReference>
<dbReference type="Pfam" id="PF12657">
    <property type="entry name" value="TFIIIC_delta"/>
    <property type="match status" value="2"/>
</dbReference>
<feature type="region of interest" description="Disordered" evidence="1">
    <location>
        <begin position="468"/>
        <end position="493"/>
    </location>
</feature>
<feature type="domain" description="Transcription factor IIIC putative zinc-finger" evidence="3">
    <location>
        <begin position="493"/>
        <end position="583"/>
    </location>
</feature>
<sequence length="585" mass="64325">MASSGTLRPVDLPYWPTCREALTWSEHDLAVAAGEVAHILTPRDALSSQEDPGQKQWHKFTLRVNQFEQAEWPYQELANIKHVSLGEEISDSTIVSLAWSPPGTGLHRRSVLAVLTSNLVLSFWETDGRLGMWKRTCIVNQYLPIQNDQEEPSRVRRKRRIRAFCWLPPVASSTSPTWSPPFLVVADDICTISVFRVWKNKNGVYGHWSFGLVAQHILGRVDTQSPLSMVQPSLRSMISHSSPISKLEIADPGVDGDIRSKGILLQVSRNHDTLPQTLVVDLEETTQGEVADPLGGINIKASITESPSGGHTPHNARPSENTFEAAIQKPRSDFDDKYSLGGRIRIRYYGTSYSPDKSQAAACISLHPADMIEYGIPSNQHTKVVFAQLTEPLGDEKVNQDASAVYEGILHYMASTPAGWIKSPLDRKIAKIAVAHIFRSHQRSTALSSWASSMTKLLSASIHSEDPVKEGNAVPATDKEREGLTASGHGNAVAPGDQEQCDICDSAIPFSVPSTSARCEKGHQFSRCGLSFIAIQEPGISKYCAKCGRQFLDISKLSLPDGPSLSQALFDKFDVCPYCQGKFRG</sequence>
<proteinExistence type="predicted"/>
<feature type="domain" description="Transcription factor IIIC 90kDa subunit N-terminal" evidence="2">
    <location>
        <begin position="311"/>
        <end position="387"/>
    </location>
</feature>
<keyword evidence="5" id="KW-1185">Reference proteome</keyword>
<dbReference type="InterPro" id="IPR024761">
    <property type="entry name" value="TFIIIC_delta_N"/>
</dbReference>
<comment type="caution">
    <text evidence="4">The sequence shown here is derived from an EMBL/GenBank/DDBJ whole genome shotgun (WGS) entry which is preliminary data.</text>
</comment>
<reference evidence="4 5" key="1">
    <citation type="submission" date="2023-08" db="EMBL/GenBank/DDBJ databases">
        <title>Black Yeasts Isolated from many extreme environments.</title>
        <authorList>
            <person name="Coleine C."/>
            <person name="Stajich J.E."/>
            <person name="Selbmann L."/>
        </authorList>
    </citation>
    <scope>NUCLEOTIDE SEQUENCE [LARGE SCALE GENOMIC DNA]</scope>
    <source>
        <strain evidence="4 5">CCFEE 6328</strain>
    </source>
</reference>
<evidence type="ECO:0000313" key="5">
    <source>
        <dbReference type="Proteomes" id="UP001345691"/>
    </source>
</evidence>
<dbReference type="InterPro" id="IPR044230">
    <property type="entry name" value="GTF3C4"/>
</dbReference>
<dbReference type="PANTHER" id="PTHR15496">
    <property type="entry name" value="GENERAL TRANSCRIPTION FACTOR 3C POLYPEPTIDE 4 FAMILY"/>
    <property type="match status" value="1"/>
</dbReference>
<evidence type="ECO:0000313" key="4">
    <source>
        <dbReference type="EMBL" id="KAK5066363.1"/>
    </source>
</evidence>
<protein>
    <recommendedName>
        <fullName evidence="6">Transcription factor IIIC putative zinc-finger domain-containing protein</fullName>
    </recommendedName>
</protein>
<dbReference type="EMBL" id="JAVRRF010000004">
    <property type="protein sequence ID" value="KAK5066363.1"/>
    <property type="molecule type" value="Genomic_DNA"/>
</dbReference>
<evidence type="ECO:0000259" key="3">
    <source>
        <dbReference type="Pfam" id="PF12660"/>
    </source>
</evidence>
<gene>
    <name evidence="4" type="ORF">LTR69_002882</name>
</gene>
<feature type="domain" description="Transcription factor IIIC 90kDa subunit N-terminal" evidence="2">
    <location>
        <begin position="24"/>
        <end position="242"/>
    </location>
</feature>
<dbReference type="Pfam" id="PF12660">
    <property type="entry name" value="zf-TFIIIC"/>
    <property type="match status" value="1"/>
</dbReference>
<dbReference type="PANTHER" id="PTHR15496:SF2">
    <property type="entry name" value="GENERAL TRANSCRIPTION FACTOR 3C POLYPEPTIDE 4"/>
    <property type="match status" value="1"/>
</dbReference>
<evidence type="ECO:0000259" key="2">
    <source>
        <dbReference type="Pfam" id="PF12657"/>
    </source>
</evidence>
<name>A0ABR0JK61_9EURO</name>
<organism evidence="4 5">
    <name type="scientific">Exophiala sideris</name>
    <dbReference type="NCBI Taxonomy" id="1016849"/>
    <lineage>
        <taxon>Eukaryota</taxon>
        <taxon>Fungi</taxon>
        <taxon>Dikarya</taxon>
        <taxon>Ascomycota</taxon>
        <taxon>Pezizomycotina</taxon>
        <taxon>Eurotiomycetes</taxon>
        <taxon>Chaetothyriomycetidae</taxon>
        <taxon>Chaetothyriales</taxon>
        <taxon>Herpotrichiellaceae</taxon>
        <taxon>Exophiala</taxon>
    </lineage>
</organism>
<evidence type="ECO:0008006" key="6">
    <source>
        <dbReference type="Google" id="ProtNLM"/>
    </source>
</evidence>
<dbReference type="Proteomes" id="UP001345691">
    <property type="component" value="Unassembled WGS sequence"/>
</dbReference>
<accession>A0ABR0JK61</accession>
<evidence type="ECO:0000256" key="1">
    <source>
        <dbReference type="SAM" id="MobiDB-lite"/>
    </source>
</evidence>